<keyword evidence="2" id="KW-1185">Reference proteome</keyword>
<evidence type="ECO:0000313" key="1">
    <source>
        <dbReference type="EMBL" id="KAJ0181513.1"/>
    </source>
</evidence>
<proteinExistence type="predicted"/>
<comment type="caution">
    <text evidence="1">The sequence shown here is derived from an EMBL/GenBank/DDBJ whole genome shotgun (WGS) entry which is preliminary data.</text>
</comment>
<dbReference type="Proteomes" id="UP000824533">
    <property type="component" value="Linkage Group LG05"/>
</dbReference>
<name>A0ACC1DD22_9NEOP</name>
<reference evidence="1 2" key="1">
    <citation type="journal article" date="2021" name="Front. Genet.">
        <title>Chromosome-Level Genome Assembly Reveals Significant Gene Expansion in the Toll and IMD Signaling Pathways of Dendrolimus kikuchii.</title>
        <authorList>
            <person name="Zhou J."/>
            <person name="Wu P."/>
            <person name="Xiong Z."/>
            <person name="Liu N."/>
            <person name="Zhao N."/>
            <person name="Ji M."/>
            <person name="Qiu Y."/>
            <person name="Yang B."/>
        </authorList>
    </citation>
    <scope>NUCLEOTIDE SEQUENCE [LARGE SCALE GENOMIC DNA]</scope>
    <source>
        <strain evidence="1">Ann1</strain>
    </source>
</reference>
<dbReference type="EMBL" id="CM034391">
    <property type="protein sequence ID" value="KAJ0181513.1"/>
    <property type="molecule type" value="Genomic_DNA"/>
</dbReference>
<sequence length="193" mass="21386">MASPPRGDADAIGVRLATREDMPALHQMILDLAIFEGVPDGPKLSVQDLTRDGFEAQPAWFFALVAEVGGRVVGSALCNRAYSSWTRRAFYVEDLYVRPEWRRAGVATALLQRLCQMALGEGVHRVDWHVLLDNEPALRFYARLGARDVGATEGRAALRLDRHRIEAVARGRLTTPHPPHPPYSPTTSDQPPL</sequence>
<organism evidence="1 2">
    <name type="scientific">Dendrolimus kikuchii</name>
    <dbReference type="NCBI Taxonomy" id="765133"/>
    <lineage>
        <taxon>Eukaryota</taxon>
        <taxon>Metazoa</taxon>
        <taxon>Ecdysozoa</taxon>
        <taxon>Arthropoda</taxon>
        <taxon>Hexapoda</taxon>
        <taxon>Insecta</taxon>
        <taxon>Pterygota</taxon>
        <taxon>Neoptera</taxon>
        <taxon>Endopterygota</taxon>
        <taxon>Lepidoptera</taxon>
        <taxon>Glossata</taxon>
        <taxon>Ditrysia</taxon>
        <taxon>Bombycoidea</taxon>
        <taxon>Lasiocampidae</taxon>
        <taxon>Dendrolimus</taxon>
    </lineage>
</organism>
<evidence type="ECO:0000313" key="2">
    <source>
        <dbReference type="Proteomes" id="UP000824533"/>
    </source>
</evidence>
<accession>A0ACC1DD22</accession>
<protein>
    <submittedName>
        <fullName evidence="1">Uncharacterized protein</fullName>
    </submittedName>
</protein>
<gene>
    <name evidence="1" type="ORF">K1T71_003598</name>
</gene>